<dbReference type="PATRIC" id="fig|1227491.4.peg.2056"/>
<dbReference type="AlphaFoldDB" id="M0B7U4"/>
<name>M0B7U4_9EURY</name>
<gene>
    <name evidence="3" type="ORF">C480_09965</name>
</gene>
<evidence type="ECO:0000313" key="4">
    <source>
        <dbReference type="Proteomes" id="UP000011591"/>
    </source>
</evidence>
<feature type="coiled-coil region" evidence="1">
    <location>
        <begin position="213"/>
        <end position="240"/>
    </location>
</feature>
<evidence type="ECO:0000256" key="1">
    <source>
        <dbReference type="SAM" id="Coils"/>
    </source>
</evidence>
<feature type="region of interest" description="Disordered" evidence="2">
    <location>
        <begin position="1"/>
        <end position="20"/>
    </location>
</feature>
<comment type="caution">
    <text evidence="3">The sequence shown here is derived from an EMBL/GenBank/DDBJ whole genome shotgun (WGS) entry which is preliminary data.</text>
</comment>
<evidence type="ECO:0000313" key="3">
    <source>
        <dbReference type="EMBL" id="ELZ05714.1"/>
    </source>
</evidence>
<reference evidence="3 4" key="1">
    <citation type="journal article" date="2014" name="PLoS Genet.">
        <title>Phylogenetically driven sequencing of extremely halophilic archaea reveals strategies for static and dynamic osmo-response.</title>
        <authorList>
            <person name="Becker E.A."/>
            <person name="Seitzer P.M."/>
            <person name="Tritt A."/>
            <person name="Larsen D."/>
            <person name="Krusor M."/>
            <person name="Yao A.I."/>
            <person name="Wu D."/>
            <person name="Madern D."/>
            <person name="Eisen J.A."/>
            <person name="Darling A.E."/>
            <person name="Facciotti M.T."/>
        </authorList>
    </citation>
    <scope>NUCLEOTIDE SEQUENCE [LARGE SCALE GENOMIC DNA]</scope>
    <source>
        <strain evidence="3 4">DSM 13077</strain>
    </source>
</reference>
<evidence type="ECO:0000256" key="2">
    <source>
        <dbReference type="SAM" id="MobiDB-lite"/>
    </source>
</evidence>
<dbReference type="RefSeq" id="WP_006665458.1">
    <property type="nucleotide sequence ID" value="NZ_AOIP01000022.1"/>
</dbReference>
<feature type="region of interest" description="Disordered" evidence="2">
    <location>
        <begin position="433"/>
        <end position="456"/>
    </location>
</feature>
<accession>M0B7U4</accession>
<keyword evidence="4" id="KW-1185">Reference proteome</keyword>
<organism evidence="3 4">
    <name type="scientific">Natrialba aegyptia DSM 13077</name>
    <dbReference type="NCBI Taxonomy" id="1227491"/>
    <lineage>
        <taxon>Archaea</taxon>
        <taxon>Methanobacteriati</taxon>
        <taxon>Methanobacteriota</taxon>
        <taxon>Stenosarchaea group</taxon>
        <taxon>Halobacteria</taxon>
        <taxon>Halobacteriales</taxon>
        <taxon>Natrialbaceae</taxon>
        <taxon>Natrialba</taxon>
    </lineage>
</organism>
<keyword evidence="1" id="KW-0175">Coiled coil</keyword>
<protein>
    <submittedName>
        <fullName evidence="3">Uncharacterized protein</fullName>
    </submittedName>
</protein>
<dbReference type="Proteomes" id="UP000011591">
    <property type="component" value="Unassembled WGS sequence"/>
</dbReference>
<dbReference type="EMBL" id="AOIP01000022">
    <property type="protein sequence ID" value="ELZ05714.1"/>
    <property type="molecule type" value="Genomic_DNA"/>
</dbReference>
<sequence>MSVEGESATFEESVPETHTVDPAEVDWAAIGAEHASSDGLLDASHRTDALTTSIDGIENSRQASALLVDAAEQGHIDERNGDYYVPVDGGDRIDVTDVDWHAVFEEVAGGVEQPLPPEGKRNLGIMFELDLANEDEADELVEDALDHGVITSSAGQSGLYLADALDQSTTDTATSTTDDPVETADETTRPELEALRKGSDDLEEYVGQLEGLLTDVLDRLDAVEERQDRQEEQANKFFKENRRQRVGVTEIQMERLQEGKVVSRDGVDENVLKDEFGDNLAIVGDDNNHIRLMNPDTEESGGGGSVTEIPDFDKYCDLEAELLKLNYKVKSKQDLLNERGGRNKYRALVIWRNKYLVGDDQGDTLQISGEDVRETILEYAQFNASASGMDTTANRVMDRFEDWTNGALTKELDKKGRSCLRGDVEDIQDECCPQFRSREGSDGTEGVSPIAMDEIS</sequence>
<proteinExistence type="predicted"/>